<evidence type="ECO:0000256" key="5">
    <source>
        <dbReference type="ARBA" id="ARBA00022827"/>
    </source>
</evidence>
<dbReference type="Pfam" id="PF00441">
    <property type="entry name" value="Acyl-CoA_dh_1"/>
    <property type="match status" value="1"/>
</dbReference>
<dbReference type="InterPro" id="IPR046373">
    <property type="entry name" value="Acyl-CoA_Oxase/DH_mid-dom_sf"/>
</dbReference>
<evidence type="ECO:0000256" key="6">
    <source>
        <dbReference type="ARBA" id="ARBA00023002"/>
    </source>
</evidence>
<dbReference type="PROSITE" id="PS00073">
    <property type="entry name" value="ACYL_COA_DH_2"/>
    <property type="match status" value="1"/>
</dbReference>
<evidence type="ECO:0000256" key="4">
    <source>
        <dbReference type="ARBA" id="ARBA00022630"/>
    </source>
</evidence>
<evidence type="ECO:0000259" key="12">
    <source>
        <dbReference type="Pfam" id="PF02770"/>
    </source>
</evidence>
<evidence type="ECO:0000256" key="3">
    <source>
        <dbReference type="ARBA" id="ARBA00009347"/>
    </source>
</evidence>
<accession>A0ABT2WHF9</accession>
<dbReference type="Proteomes" id="UP001208656">
    <property type="component" value="Unassembled WGS sequence"/>
</dbReference>
<dbReference type="PROSITE" id="PS00072">
    <property type="entry name" value="ACYL_COA_DH_1"/>
    <property type="match status" value="1"/>
</dbReference>
<feature type="domain" description="Acyl-CoA dehydrogenase/oxidase C-terminal" evidence="11">
    <location>
        <begin position="231"/>
        <end position="379"/>
    </location>
</feature>
<dbReference type="InterPro" id="IPR009075">
    <property type="entry name" value="AcylCo_DH/oxidase_C"/>
</dbReference>
<keyword evidence="15" id="KW-1185">Reference proteome</keyword>
<dbReference type="RefSeq" id="WP_263061986.1">
    <property type="nucleotide sequence ID" value="NZ_JAOUSE010000039.1"/>
</dbReference>
<protein>
    <recommendedName>
        <fullName evidence="8">Acyl-[acyl-carrier-protein] dehydrogenase MbtN</fullName>
    </recommendedName>
    <alternativeName>
        <fullName evidence="9">Mycobactin synthase protein N</fullName>
    </alternativeName>
</protein>
<keyword evidence="6 10" id="KW-0560">Oxidoreductase</keyword>
<dbReference type="InterPro" id="IPR006091">
    <property type="entry name" value="Acyl-CoA_Oxase/DH_mid-dom"/>
</dbReference>
<feature type="domain" description="Acyl-CoA dehydrogenase/oxidase N-terminal" evidence="13">
    <location>
        <begin position="7"/>
        <end position="118"/>
    </location>
</feature>
<evidence type="ECO:0000256" key="1">
    <source>
        <dbReference type="ARBA" id="ARBA00001974"/>
    </source>
</evidence>
<dbReference type="InterPro" id="IPR036250">
    <property type="entry name" value="AcylCo_DH-like_C"/>
</dbReference>
<dbReference type="SUPFAM" id="SSF56645">
    <property type="entry name" value="Acyl-CoA dehydrogenase NM domain-like"/>
    <property type="match status" value="1"/>
</dbReference>
<organism evidence="14 15">
    <name type="scientific">Pallidibacillus thermolactis</name>
    <dbReference type="NCBI Taxonomy" id="251051"/>
    <lineage>
        <taxon>Bacteria</taxon>
        <taxon>Bacillati</taxon>
        <taxon>Bacillota</taxon>
        <taxon>Bacilli</taxon>
        <taxon>Bacillales</taxon>
        <taxon>Bacillaceae</taxon>
        <taxon>Pallidibacillus</taxon>
    </lineage>
</organism>
<comment type="pathway">
    <text evidence="2">Siderophore biosynthesis; mycobactin biosynthesis.</text>
</comment>
<comment type="similarity">
    <text evidence="3 10">Belongs to the acyl-CoA dehydrogenase family.</text>
</comment>
<dbReference type="Gene3D" id="1.10.540.10">
    <property type="entry name" value="Acyl-CoA dehydrogenase/oxidase, N-terminal domain"/>
    <property type="match status" value="1"/>
</dbReference>
<dbReference type="PANTHER" id="PTHR48083:SF20">
    <property type="entry name" value="LONG-CHAIN SPECIFIC ACYL-COA DEHYDROGENASE, MITOCHONDRIAL"/>
    <property type="match status" value="1"/>
</dbReference>
<dbReference type="Gene3D" id="2.40.110.10">
    <property type="entry name" value="Butyryl-CoA Dehydrogenase, subunit A, domain 2"/>
    <property type="match status" value="1"/>
</dbReference>
<evidence type="ECO:0000313" key="15">
    <source>
        <dbReference type="Proteomes" id="UP001208656"/>
    </source>
</evidence>
<sequence length="381" mass="43026">MGRPYLTEEHEIFRESLRKFLEKEAYPYYEEWEKKKEVPRSFWKKMGEQGFLCPQVDEKYGGFNADFGYAVVLNEELEKVGSGMVGIGLHNDITIPYIETYGTEEQKARWLPGAVSGDLISAIAMTEPGAGSDLQGVQTTAIDDGNHYILNGEKTFITNGYSADLVVVVCKTDPKAQPAYKGMSLIVVEAGTPGFKKGKKLQKLGQHANDTSELIFEDARVPKANLLGEEGRGFYYLMEKLQQERLMVAIQAQNAAERMLEITIDYVKQRRAFGKSISKFQNTQFKIAELATEMKIGRSFLDQLIVDHMNNKPIVTEVSMAKWWITDLAKKVASECLQLHGGYGYMEEYEIARRYRDITVTSIYAGSNEIMKQIIAKNLGL</sequence>
<comment type="cofactor">
    <cofactor evidence="1 10">
        <name>FAD</name>
        <dbReference type="ChEBI" id="CHEBI:57692"/>
    </cofactor>
</comment>
<feature type="domain" description="Acyl-CoA oxidase/dehydrogenase middle" evidence="12">
    <location>
        <begin position="122"/>
        <end position="218"/>
    </location>
</feature>
<dbReference type="PANTHER" id="PTHR48083">
    <property type="entry name" value="MEDIUM-CHAIN SPECIFIC ACYL-COA DEHYDROGENASE, MITOCHONDRIAL-RELATED"/>
    <property type="match status" value="1"/>
</dbReference>
<dbReference type="SUPFAM" id="SSF47203">
    <property type="entry name" value="Acyl-CoA dehydrogenase C-terminal domain-like"/>
    <property type="match status" value="1"/>
</dbReference>
<evidence type="ECO:0000313" key="14">
    <source>
        <dbReference type="EMBL" id="MCU9595114.1"/>
    </source>
</evidence>
<evidence type="ECO:0000256" key="8">
    <source>
        <dbReference type="ARBA" id="ARBA00040394"/>
    </source>
</evidence>
<keyword evidence="4 10" id="KW-0285">Flavoprotein</keyword>
<evidence type="ECO:0000256" key="10">
    <source>
        <dbReference type="RuleBase" id="RU362125"/>
    </source>
</evidence>
<name>A0ABT2WHF9_9BACI</name>
<dbReference type="InterPro" id="IPR009100">
    <property type="entry name" value="AcylCoA_DH/oxidase_NM_dom_sf"/>
</dbReference>
<dbReference type="InterPro" id="IPR050741">
    <property type="entry name" value="Acyl-CoA_dehydrogenase"/>
</dbReference>
<keyword evidence="5 10" id="KW-0274">FAD</keyword>
<evidence type="ECO:0000256" key="7">
    <source>
        <dbReference type="ARBA" id="ARBA00037085"/>
    </source>
</evidence>
<dbReference type="EMBL" id="JAOUSE010000039">
    <property type="protein sequence ID" value="MCU9595114.1"/>
    <property type="molecule type" value="Genomic_DNA"/>
</dbReference>
<dbReference type="Gene3D" id="1.20.140.10">
    <property type="entry name" value="Butyryl-CoA Dehydrogenase, subunit A, domain 3"/>
    <property type="match status" value="1"/>
</dbReference>
<evidence type="ECO:0000259" key="13">
    <source>
        <dbReference type="Pfam" id="PF02771"/>
    </source>
</evidence>
<evidence type="ECO:0000256" key="9">
    <source>
        <dbReference type="ARBA" id="ARBA00042660"/>
    </source>
</evidence>
<proteinExistence type="inferred from homology"/>
<reference evidence="14 15" key="1">
    <citation type="submission" date="2022-10" db="EMBL/GenBank/DDBJ databases">
        <title>Description of Fervidibacillus gen. nov. in the family Fervidibacillaceae fam. nov. with two species, Fervidibacillus albus sp. nov., and Fervidibacillus halotolerans sp. nov., isolated from tidal flat sediments.</title>
        <authorList>
            <person name="Kwon K.K."/>
            <person name="Yang S.-H."/>
        </authorList>
    </citation>
    <scope>NUCLEOTIDE SEQUENCE [LARGE SCALE GENOMIC DNA]</scope>
    <source>
        <strain evidence="14 15">DSM 23332</strain>
    </source>
</reference>
<comment type="function">
    <text evidence="7">Catalyzes the dehydrogenation at the alpha-beta position of ACP-bound acyl chains. This results in the introduction of a double bond in the lipidic chain, which is further transferred to the epsilon-amino group of lysine residue in the mycobactin core by MbtK.</text>
</comment>
<dbReference type="Pfam" id="PF02770">
    <property type="entry name" value="Acyl-CoA_dh_M"/>
    <property type="match status" value="1"/>
</dbReference>
<gene>
    <name evidence="14" type="ORF">OEV82_11765</name>
</gene>
<dbReference type="InterPro" id="IPR013786">
    <property type="entry name" value="AcylCoA_DH/ox_N"/>
</dbReference>
<comment type="caution">
    <text evidence="14">The sequence shown here is derived from an EMBL/GenBank/DDBJ whole genome shotgun (WGS) entry which is preliminary data.</text>
</comment>
<dbReference type="InterPro" id="IPR006089">
    <property type="entry name" value="Acyl-CoA_DH_CS"/>
</dbReference>
<dbReference type="InterPro" id="IPR037069">
    <property type="entry name" value="AcylCoA_DH/ox_N_sf"/>
</dbReference>
<dbReference type="Pfam" id="PF02771">
    <property type="entry name" value="Acyl-CoA_dh_N"/>
    <property type="match status" value="1"/>
</dbReference>
<evidence type="ECO:0000256" key="2">
    <source>
        <dbReference type="ARBA" id="ARBA00005102"/>
    </source>
</evidence>
<evidence type="ECO:0000259" key="11">
    <source>
        <dbReference type="Pfam" id="PF00441"/>
    </source>
</evidence>